<reference evidence="2" key="1">
    <citation type="submission" date="2018-01" db="EMBL/GenBank/DDBJ databases">
        <authorList>
            <person name="Li J."/>
        </authorList>
    </citation>
    <scope>NUCLEOTIDE SEQUENCE [LARGE SCALE GENOMIC DNA]</scope>
    <source>
        <strain evidence="2">592</strain>
    </source>
</reference>
<accession>A0A2S0WN23</accession>
<name>A0A2S0WN23_9ACTN</name>
<dbReference type="AlphaFoldDB" id="A0A2S0WN23"/>
<dbReference type="EMBL" id="CP026952">
    <property type="protein sequence ID" value="AWB92702.1"/>
    <property type="molecule type" value="Genomic_DNA"/>
</dbReference>
<evidence type="ECO:0000313" key="2">
    <source>
        <dbReference type="Proteomes" id="UP000244384"/>
    </source>
</evidence>
<dbReference type="Gene3D" id="3.40.830.10">
    <property type="entry name" value="LigB-like"/>
    <property type="match status" value="1"/>
</dbReference>
<sequence length="219" mass="22321">MIIAAAVCPHPPALVPQVGPGADAELGPVRRASDDAVRALLDTAPERVVVLGAGPSCDDLDQTAGGTLARYGVDVHAGGPRSVLPLSLTIGAWLLDRAGWTGPRTYSTGRPPVDGRVALLVMADCSAKRSLQAPGFLDDRAEGFDASIAAALAEGDSDALAALDLGRGDELGAAGVPPLRTLGELTKGADVTARLRYDAAPLGVGYVVADWLLEQTPAT</sequence>
<evidence type="ECO:0000313" key="1">
    <source>
        <dbReference type="EMBL" id="AWB92702.1"/>
    </source>
</evidence>
<dbReference type="Proteomes" id="UP000244384">
    <property type="component" value="Chromosome"/>
</dbReference>
<accession>A0A5F2EVK9</accession>
<protein>
    <submittedName>
        <fullName evidence="1">Uncharacterized protein</fullName>
    </submittedName>
</protein>
<gene>
    <name evidence="1" type="ORF">C3E78_11090</name>
</gene>
<dbReference type="RefSeq" id="WP_108578346.1">
    <property type="nucleotide sequence ID" value="NZ_CP026952.1"/>
</dbReference>
<keyword evidence="2" id="KW-1185">Reference proteome</keyword>
<proteinExistence type="predicted"/>
<dbReference type="OrthoDB" id="4543339at2"/>
<organism evidence="1 2">
    <name type="scientific">Aeromicrobium chenweiae</name>
    <dbReference type="NCBI Taxonomy" id="2079793"/>
    <lineage>
        <taxon>Bacteria</taxon>
        <taxon>Bacillati</taxon>
        <taxon>Actinomycetota</taxon>
        <taxon>Actinomycetes</taxon>
        <taxon>Propionibacteriales</taxon>
        <taxon>Nocardioidaceae</taxon>
        <taxon>Aeromicrobium</taxon>
    </lineage>
</organism>
<dbReference type="KEGG" id="aez:C3E78_11090"/>